<protein>
    <submittedName>
        <fullName evidence="1">Uncharacterized protein</fullName>
    </submittedName>
</protein>
<accession>A0A317MSJ9</accession>
<dbReference type="Proteomes" id="UP000246569">
    <property type="component" value="Unassembled WGS sequence"/>
</dbReference>
<organism evidence="1 2">
    <name type="scientific">Plasticicumulans acidivorans</name>
    <dbReference type="NCBI Taxonomy" id="886464"/>
    <lineage>
        <taxon>Bacteria</taxon>
        <taxon>Pseudomonadati</taxon>
        <taxon>Pseudomonadota</taxon>
        <taxon>Gammaproteobacteria</taxon>
        <taxon>Candidatus Competibacteraceae</taxon>
        <taxon>Plasticicumulans</taxon>
    </lineage>
</organism>
<keyword evidence="2" id="KW-1185">Reference proteome</keyword>
<sequence length="64" mass="7286">MTVAKPENTPALPRGWGGHVPRWLRADDPRVKVRACIRCRAGFWSAHAGHRFCPKCAEEVRTIY</sequence>
<comment type="caution">
    <text evidence="1">The sequence shown here is derived from an EMBL/GenBank/DDBJ whole genome shotgun (WGS) entry which is preliminary data.</text>
</comment>
<evidence type="ECO:0000313" key="1">
    <source>
        <dbReference type="EMBL" id="PWV60085.1"/>
    </source>
</evidence>
<dbReference type="EMBL" id="QGTJ01000008">
    <property type="protein sequence ID" value="PWV60085.1"/>
    <property type="molecule type" value="Genomic_DNA"/>
</dbReference>
<reference evidence="1 2" key="1">
    <citation type="submission" date="2018-05" db="EMBL/GenBank/DDBJ databases">
        <title>Genomic Encyclopedia of Type Strains, Phase IV (KMG-IV): sequencing the most valuable type-strain genomes for metagenomic binning, comparative biology and taxonomic classification.</title>
        <authorList>
            <person name="Goeker M."/>
        </authorList>
    </citation>
    <scope>NUCLEOTIDE SEQUENCE [LARGE SCALE GENOMIC DNA]</scope>
    <source>
        <strain evidence="1 2">DSM 23606</strain>
    </source>
</reference>
<name>A0A317MSJ9_9GAMM</name>
<evidence type="ECO:0000313" key="2">
    <source>
        <dbReference type="Proteomes" id="UP000246569"/>
    </source>
</evidence>
<dbReference type="AlphaFoldDB" id="A0A317MSJ9"/>
<proteinExistence type="predicted"/>
<gene>
    <name evidence="1" type="ORF">C7443_10814</name>
</gene>